<organism evidence="7 8">
    <name type="scientific">Williamsia marianensis</name>
    <dbReference type="NCBI Taxonomy" id="85044"/>
    <lineage>
        <taxon>Bacteria</taxon>
        <taxon>Bacillati</taxon>
        <taxon>Actinomycetota</taxon>
        <taxon>Actinomycetes</taxon>
        <taxon>Mycobacteriales</taxon>
        <taxon>Nocardiaceae</taxon>
        <taxon>Williamsia</taxon>
    </lineage>
</organism>
<feature type="transmembrane region" description="Helical" evidence="5">
    <location>
        <begin position="312"/>
        <end position="332"/>
    </location>
</feature>
<gene>
    <name evidence="7" type="ORF">DFJ75_3358</name>
</gene>
<name>A0A495K5E4_WILMA</name>
<evidence type="ECO:0000256" key="4">
    <source>
        <dbReference type="ARBA" id="ARBA00023136"/>
    </source>
</evidence>
<feature type="transmembrane region" description="Helical" evidence="5">
    <location>
        <begin position="223"/>
        <end position="240"/>
    </location>
</feature>
<keyword evidence="3 5" id="KW-1133">Transmembrane helix</keyword>
<evidence type="ECO:0000256" key="1">
    <source>
        <dbReference type="ARBA" id="ARBA00004141"/>
    </source>
</evidence>
<reference evidence="7 8" key="1">
    <citation type="submission" date="2018-10" db="EMBL/GenBank/DDBJ databases">
        <title>Sequencing the genomes of 1000 actinobacteria strains.</title>
        <authorList>
            <person name="Klenk H.-P."/>
        </authorList>
    </citation>
    <scope>NUCLEOTIDE SEQUENCE [LARGE SCALE GENOMIC DNA]</scope>
    <source>
        <strain evidence="7 8">DSM 44343</strain>
    </source>
</reference>
<feature type="domain" description="Integral membrane bound transporter" evidence="6">
    <location>
        <begin position="233"/>
        <end position="356"/>
    </location>
</feature>
<evidence type="ECO:0000313" key="7">
    <source>
        <dbReference type="EMBL" id="RKR96507.1"/>
    </source>
</evidence>
<evidence type="ECO:0000313" key="8">
    <source>
        <dbReference type="Proteomes" id="UP000274762"/>
    </source>
</evidence>
<feature type="transmembrane region" description="Helical" evidence="5">
    <location>
        <begin position="92"/>
        <end position="114"/>
    </location>
</feature>
<sequence length="369" mass="37467">MPLTVPVIDRVHRSRSALLHSLDPQTWRSAVVTVETGNTAIASAVRVGLAVALVLVVGGLTGHRDVAGFAALGALTSAFCRPDPFRVRLPRLVVTGVMVTGYVALGAVLGAAGVSLAGEVVTIALAAGFAALVLGALRVVGPGPVVMVFAAAGAADFADSADDVWKASTAAVIGAVVGVVASLAPWLVMWVRRERPQPHPSPARASLVQELKRIGDTELLSRSLRIVVAGGVAAGMVAAVGLQHPMWAAMGAVATLQGVNYHLTVTRGVQRLLGNVGGAAIAAGLLALPIGYWGAVVLIAVLQVLAETLVTVNYVLCSLLVTPMALMLTALGAGLAPEVAVDRVLDTAVGVVIAVVLAAFTIAHHDATV</sequence>
<proteinExistence type="predicted"/>
<feature type="transmembrane region" description="Helical" evidence="5">
    <location>
        <begin position="276"/>
        <end position="306"/>
    </location>
</feature>
<evidence type="ECO:0000256" key="3">
    <source>
        <dbReference type="ARBA" id="ARBA00022989"/>
    </source>
</evidence>
<feature type="transmembrane region" description="Helical" evidence="5">
    <location>
        <begin position="344"/>
        <end position="363"/>
    </location>
</feature>
<dbReference type="GO" id="GO:0016020">
    <property type="term" value="C:membrane"/>
    <property type="evidence" value="ECO:0007669"/>
    <property type="project" value="UniProtKB-SubCell"/>
</dbReference>
<comment type="caution">
    <text evidence="7">The sequence shown here is derived from an EMBL/GenBank/DDBJ whole genome shotgun (WGS) entry which is preliminary data.</text>
</comment>
<feature type="transmembrane region" description="Helical" evidence="5">
    <location>
        <begin position="167"/>
        <end position="191"/>
    </location>
</feature>
<protein>
    <submittedName>
        <fullName evidence="7">Fusaric acid resistance family protein</fullName>
    </submittedName>
</protein>
<evidence type="ECO:0000256" key="5">
    <source>
        <dbReference type="SAM" id="Phobius"/>
    </source>
</evidence>
<evidence type="ECO:0000256" key="2">
    <source>
        <dbReference type="ARBA" id="ARBA00022692"/>
    </source>
</evidence>
<comment type="subcellular location">
    <subcellularLocation>
        <location evidence="1">Membrane</location>
        <topology evidence="1">Multi-pass membrane protein</topology>
    </subcellularLocation>
</comment>
<dbReference type="Pfam" id="PF13515">
    <property type="entry name" value="FUSC_2"/>
    <property type="match status" value="1"/>
</dbReference>
<keyword evidence="2 5" id="KW-0812">Transmembrane</keyword>
<feature type="transmembrane region" description="Helical" evidence="5">
    <location>
        <begin position="120"/>
        <end position="137"/>
    </location>
</feature>
<keyword evidence="4 5" id="KW-0472">Membrane</keyword>
<dbReference type="InterPro" id="IPR049453">
    <property type="entry name" value="Memb_transporter_dom"/>
</dbReference>
<evidence type="ECO:0000259" key="6">
    <source>
        <dbReference type="Pfam" id="PF13515"/>
    </source>
</evidence>
<accession>A0A495K5E4</accession>
<dbReference type="AlphaFoldDB" id="A0A495K5E4"/>
<dbReference type="EMBL" id="RBKV01000001">
    <property type="protein sequence ID" value="RKR96507.1"/>
    <property type="molecule type" value="Genomic_DNA"/>
</dbReference>
<dbReference type="Proteomes" id="UP000274762">
    <property type="component" value="Unassembled WGS sequence"/>
</dbReference>
<dbReference type="RefSeq" id="WP_245969091.1">
    <property type="nucleotide sequence ID" value="NZ_CBCRXS010000008.1"/>
</dbReference>